<dbReference type="GO" id="GO:0004497">
    <property type="term" value="F:monooxygenase activity"/>
    <property type="evidence" value="ECO:0007669"/>
    <property type="project" value="InterPro"/>
</dbReference>
<keyword evidence="4" id="KW-0408">Iron</keyword>
<gene>
    <name evidence="6" type="ORF">Scep_012851</name>
</gene>
<evidence type="ECO:0000256" key="5">
    <source>
        <dbReference type="SAM" id="Phobius"/>
    </source>
</evidence>
<keyword evidence="5" id="KW-0812">Transmembrane</keyword>
<evidence type="ECO:0008006" key="8">
    <source>
        <dbReference type="Google" id="ProtNLM"/>
    </source>
</evidence>
<evidence type="ECO:0000256" key="2">
    <source>
        <dbReference type="ARBA" id="ARBA00022723"/>
    </source>
</evidence>
<keyword evidence="3" id="KW-0560">Oxidoreductase</keyword>
<dbReference type="AlphaFoldDB" id="A0AAP0JHP6"/>
<evidence type="ECO:0000313" key="6">
    <source>
        <dbReference type="EMBL" id="KAK9133323.1"/>
    </source>
</evidence>
<feature type="transmembrane region" description="Helical" evidence="5">
    <location>
        <begin position="61"/>
        <end position="82"/>
    </location>
</feature>
<dbReference type="PANTHER" id="PTHR47947">
    <property type="entry name" value="CYTOCHROME P450 82C3-RELATED"/>
    <property type="match status" value="1"/>
</dbReference>
<accession>A0AAP0JHP6</accession>
<sequence>MAKMNSRPIYRFRFFEIWPKEVARFGHPLFRPDLAEREELGRLTGRVGVSRTSVLHIYHQLFLLMDFLFILFFITTLVLTVYKLRLIKPIKKNLPPSPLGALPIIGHLRLVLSATPFHRTLQALSSNSTQYADYMFLKLRSQRHRPFFTSRSQECIHKNDVAFANRPHSIAFDYYSYNYTQISMTDYALTGRETSRFLRSVARRHRHNSHDLRMGNVTTTE</sequence>
<dbReference type="SUPFAM" id="SSF48264">
    <property type="entry name" value="Cytochrome P450"/>
    <property type="match status" value="1"/>
</dbReference>
<keyword evidence="2" id="KW-0479">Metal-binding</keyword>
<keyword evidence="1" id="KW-0349">Heme</keyword>
<evidence type="ECO:0000256" key="4">
    <source>
        <dbReference type="ARBA" id="ARBA00023004"/>
    </source>
</evidence>
<evidence type="ECO:0000256" key="3">
    <source>
        <dbReference type="ARBA" id="ARBA00023002"/>
    </source>
</evidence>
<proteinExistence type="predicted"/>
<organism evidence="6 7">
    <name type="scientific">Stephania cephalantha</name>
    <dbReference type="NCBI Taxonomy" id="152367"/>
    <lineage>
        <taxon>Eukaryota</taxon>
        <taxon>Viridiplantae</taxon>
        <taxon>Streptophyta</taxon>
        <taxon>Embryophyta</taxon>
        <taxon>Tracheophyta</taxon>
        <taxon>Spermatophyta</taxon>
        <taxon>Magnoliopsida</taxon>
        <taxon>Ranunculales</taxon>
        <taxon>Menispermaceae</taxon>
        <taxon>Menispermoideae</taxon>
        <taxon>Cissampelideae</taxon>
        <taxon>Stephania</taxon>
    </lineage>
</organism>
<evidence type="ECO:0000256" key="1">
    <source>
        <dbReference type="ARBA" id="ARBA00022617"/>
    </source>
</evidence>
<dbReference type="Proteomes" id="UP001419268">
    <property type="component" value="Unassembled WGS sequence"/>
</dbReference>
<keyword evidence="5" id="KW-1133">Transmembrane helix</keyword>
<dbReference type="InterPro" id="IPR036396">
    <property type="entry name" value="Cyt_P450_sf"/>
</dbReference>
<keyword evidence="5" id="KW-0472">Membrane</keyword>
<dbReference type="GO" id="GO:0005506">
    <property type="term" value="F:iron ion binding"/>
    <property type="evidence" value="ECO:0007669"/>
    <property type="project" value="InterPro"/>
</dbReference>
<reference evidence="6 7" key="1">
    <citation type="submission" date="2024-01" db="EMBL/GenBank/DDBJ databases">
        <title>Genome assemblies of Stephania.</title>
        <authorList>
            <person name="Yang L."/>
        </authorList>
    </citation>
    <scope>NUCLEOTIDE SEQUENCE [LARGE SCALE GENOMIC DNA]</scope>
    <source>
        <strain evidence="6">JXDWG</strain>
        <tissue evidence="6">Leaf</tissue>
    </source>
</reference>
<evidence type="ECO:0000313" key="7">
    <source>
        <dbReference type="Proteomes" id="UP001419268"/>
    </source>
</evidence>
<dbReference type="EMBL" id="JBBNAG010000005">
    <property type="protein sequence ID" value="KAK9133323.1"/>
    <property type="molecule type" value="Genomic_DNA"/>
</dbReference>
<dbReference type="GO" id="GO:0020037">
    <property type="term" value="F:heme binding"/>
    <property type="evidence" value="ECO:0007669"/>
    <property type="project" value="InterPro"/>
</dbReference>
<protein>
    <recommendedName>
        <fullName evidence="8">Cytochrome P450</fullName>
    </recommendedName>
</protein>
<dbReference type="GO" id="GO:0016705">
    <property type="term" value="F:oxidoreductase activity, acting on paired donors, with incorporation or reduction of molecular oxygen"/>
    <property type="evidence" value="ECO:0007669"/>
    <property type="project" value="InterPro"/>
</dbReference>
<name>A0AAP0JHP6_9MAGN</name>
<dbReference type="PANTHER" id="PTHR47947:SF24">
    <property type="entry name" value="ISOFLAVONE 2'-HYDROXYLASE-LIKE"/>
    <property type="match status" value="1"/>
</dbReference>
<keyword evidence="7" id="KW-1185">Reference proteome</keyword>
<comment type="caution">
    <text evidence="6">The sequence shown here is derived from an EMBL/GenBank/DDBJ whole genome shotgun (WGS) entry which is preliminary data.</text>
</comment>
<dbReference type="InterPro" id="IPR050651">
    <property type="entry name" value="Plant_Cytochrome_P450_Monoox"/>
</dbReference>